<keyword evidence="3" id="KW-1185">Reference proteome</keyword>
<dbReference type="Proteomes" id="UP000821866">
    <property type="component" value="Chromosome 8"/>
</dbReference>
<dbReference type="EMBL" id="JABSTU010000010">
    <property type="protein sequence ID" value="KAH8019234.1"/>
    <property type="molecule type" value="Genomic_DNA"/>
</dbReference>
<evidence type="ECO:0000313" key="2">
    <source>
        <dbReference type="EMBL" id="KAH8019234.1"/>
    </source>
</evidence>
<comment type="caution">
    <text evidence="2">The sequence shown here is derived from an EMBL/GenBank/DDBJ whole genome shotgun (WGS) entry which is preliminary data.</text>
</comment>
<sequence length="193" mass="20947">MWCFNSLAGGVALRRVENSGRPLRGYGSRLLTRRWWIRLLPWRSHFDGGGKVERPCFDEKSKARVVKGAKNNSETASARRESCQLAGVSFAPSLAGGHRSEGPGDVSGQPPLMRRCHPSPGPMLAGQLPDGGVSKLAAPNSGLCVALFFQSLSSLGGRARGNVLSRADSFRRRSAREPRRLGVRHTLALSRKC</sequence>
<feature type="region of interest" description="Disordered" evidence="1">
    <location>
        <begin position="94"/>
        <end position="128"/>
    </location>
</feature>
<gene>
    <name evidence="2" type="ORF">HPB51_018461</name>
</gene>
<dbReference type="AlphaFoldDB" id="A0A9J6DBD4"/>
<name>A0A9J6DBD4_RHIMP</name>
<evidence type="ECO:0000256" key="1">
    <source>
        <dbReference type="SAM" id="MobiDB-lite"/>
    </source>
</evidence>
<reference evidence="2" key="1">
    <citation type="journal article" date="2020" name="Cell">
        <title>Large-Scale Comparative Analyses of Tick Genomes Elucidate Their Genetic Diversity and Vector Capacities.</title>
        <authorList>
            <consortium name="Tick Genome and Microbiome Consortium (TIGMIC)"/>
            <person name="Jia N."/>
            <person name="Wang J."/>
            <person name="Shi W."/>
            <person name="Du L."/>
            <person name="Sun Y."/>
            <person name="Zhan W."/>
            <person name="Jiang J.F."/>
            <person name="Wang Q."/>
            <person name="Zhang B."/>
            <person name="Ji P."/>
            <person name="Bell-Sakyi L."/>
            <person name="Cui X.M."/>
            <person name="Yuan T.T."/>
            <person name="Jiang B.G."/>
            <person name="Yang W.F."/>
            <person name="Lam T.T."/>
            <person name="Chang Q.C."/>
            <person name="Ding S.J."/>
            <person name="Wang X.J."/>
            <person name="Zhu J.G."/>
            <person name="Ruan X.D."/>
            <person name="Zhao L."/>
            <person name="Wei J.T."/>
            <person name="Ye R.Z."/>
            <person name="Que T.C."/>
            <person name="Du C.H."/>
            <person name="Zhou Y.H."/>
            <person name="Cheng J.X."/>
            <person name="Dai P.F."/>
            <person name="Guo W.B."/>
            <person name="Han X.H."/>
            <person name="Huang E.J."/>
            <person name="Li L.F."/>
            <person name="Wei W."/>
            <person name="Gao Y.C."/>
            <person name="Liu J.Z."/>
            <person name="Shao H.Z."/>
            <person name="Wang X."/>
            <person name="Wang C.C."/>
            <person name="Yang T.C."/>
            <person name="Huo Q.B."/>
            <person name="Li W."/>
            <person name="Chen H.Y."/>
            <person name="Chen S.E."/>
            <person name="Zhou L.G."/>
            <person name="Ni X.B."/>
            <person name="Tian J.H."/>
            <person name="Sheng Y."/>
            <person name="Liu T."/>
            <person name="Pan Y.S."/>
            <person name="Xia L.Y."/>
            <person name="Li J."/>
            <person name="Zhao F."/>
            <person name="Cao W.C."/>
        </authorList>
    </citation>
    <scope>NUCLEOTIDE SEQUENCE</scope>
    <source>
        <strain evidence="2">Rmic-2018</strain>
    </source>
</reference>
<evidence type="ECO:0000313" key="3">
    <source>
        <dbReference type="Proteomes" id="UP000821866"/>
    </source>
</evidence>
<organism evidence="2 3">
    <name type="scientific">Rhipicephalus microplus</name>
    <name type="common">Cattle tick</name>
    <name type="synonym">Boophilus microplus</name>
    <dbReference type="NCBI Taxonomy" id="6941"/>
    <lineage>
        <taxon>Eukaryota</taxon>
        <taxon>Metazoa</taxon>
        <taxon>Ecdysozoa</taxon>
        <taxon>Arthropoda</taxon>
        <taxon>Chelicerata</taxon>
        <taxon>Arachnida</taxon>
        <taxon>Acari</taxon>
        <taxon>Parasitiformes</taxon>
        <taxon>Ixodida</taxon>
        <taxon>Ixodoidea</taxon>
        <taxon>Ixodidae</taxon>
        <taxon>Rhipicephalinae</taxon>
        <taxon>Rhipicephalus</taxon>
        <taxon>Boophilus</taxon>
    </lineage>
</organism>
<reference evidence="2" key="2">
    <citation type="submission" date="2021-09" db="EMBL/GenBank/DDBJ databases">
        <authorList>
            <person name="Jia N."/>
            <person name="Wang J."/>
            <person name="Shi W."/>
            <person name="Du L."/>
            <person name="Sun Y."/>
            <person name="Zhan W."/>
            <person name="Jiang J."/>
            <person name="Wang Q."/>
            <person name="Zhang B."/>
            <person name="Ji P."/>
            <person name="Sakyi L.B."/>
            <person name="Cui X."/>
            <person name="Yuan T."/>
            <person name="Jiang B."/>
            <person name="Yang W."/>
            <person name="Lam T.T.-Y."/>
            <person name="Chang Q."/>
            <person name="Ding S."/>
            <person name="Wang X."/>
            <person name="Zhu J."/>
            <person name="Ruan X."/>
            <person name="Zhao L."/>
            <person name="Wei J."/>
            <person name="Que T."/>
            <person name="Du C."/>
            <person name="Cheng J."/>
            <person name="Dai P."/>
            <person name="Han X."/>
            <person name="Huang E."/>
            <person name="Gao Y."/>
            <person name="Liu J."/>
            <person name="Shao H."/>
            <person name="Ye R."/>
            <person name="Li L."/>
            <person name="Wei W."/>
            <person name="Wang X."/>
            <person name="Wang C."/>
            <person name="Huo Q."/>
            <person name="Li W."/>
            <person name="Guo W."/>
            <person name="Chen H."/>
            <person name="Chen S."/>
            <person name="Zhou L."/>
            <person name="Zhou L."/>
            <person name="Ni X."/>
            <person name="Tian J."/>
            <person name="Zhou Y."/>
            <person name="Sheng Y."/>
            <person name="Liu T."/>
            <person name="Pan Y."/>
            <person name="Xia L."/>
            <person name="Li J."/>
            <person name="Zhao F."/>
            <person name="Cao W."/>
        </authorList>
    </citation>
    <scope>NUCLEOTIDE SEQUENCE</scope>
    <source>
        <strain evidence="2">Rmic-2018</strain>
        <tissue evidence="2">Larvae</tissue>
    </source>
</reference>
<protein>
    <submittedName>
        <fullName evidence="2">Uncharacterized protein</fullName>
    </submittedName>
</protein>
<accession>A0A9J6DBD4</accession>
<proteinExistence type="predicted"/>